<feature type="domain" description="ABC transmembrane type-1" evidence="8">
    <location>
        <begin position="69"/>
        <end position="260"/>
    </location>
</feature>
<dbReference type="PANTHER" id="PTHR32243:SF52">
    <property type="entry name" value="ABC TRANSPORTER PERMEASE PROTEIN"/>
    <property type="match status" value="1"/>
</dbReference>
<feature type="transmembrane region" description="Helical" evidence="7">
    <location>
        <begin position="137"/>
        <end position="156"/>
    </location>
</feature>
<dbReference type="EMBL" id="CADCWL010000098">
    <property type="protein sequence ID" value="CAA9564800.1"/>
    <property type="molecule type" value="Genomic_DNA"/>
</dbReference>
<reference evidence="9" key="1">
    <citation type="submission" date="2020-02" db="EMBL/GenBank/DDBJ databases">
        <authorList>
            <person name="Meier V. D."/>
        </authorList>
    </citation>
    <scope>NUCLEOTIDE SEQUENCE</scope>
    <source>
        <strain evidence="9">AVDCRST_MAG19</strain>
    </source>
</reference>
<proteinExistence type="inferred from homology"/>
<dbReference type="InterPro" id="IPR000515">
    <property type="entry name" value="MetI-like"/>
</dbReference>
<dbReference type="CDD" id="cd06261">
    <property type="entry name" value="TM_PBP2"/>
    <property type="match status" value="1"/>
</dbReference>
<evidence type="ECO:0000256" key="3">
    <source>
        <dbReference type="ARBA" id="ARBA00022475"/>
    </source>
</evidence>
<dbReference type="GO" id="GO:0055085">
    <property type="term" value="P:transmembrane transport"/>
    <property type="evidence" value="ECO:0007669"/>
    <property type="project" value="InterPro"/>
</dbReference>
<evidence type="ECO:0000256" key="4">
    <source>
        <dbReference type="ARBA" id="ARBA00022692"/>
    </source>
</evidence>
<dbReference type="Gene3D" id="1.10.3720.10">
    <property type="entry name" value="MetI-like"/>
    <property type="match status" value="1"/>
</dbReference>
<dbReference type="AlphaFoldDB" id="A0A6J4V2C5"/>
<organism evidence="9">
    <name type="scientific">uncultured Thermomicrobiales bacterium</name>
    <dbReference type="NCBI Taxonomy" id="1645740"/>
    <lineage>
        <taxon>Bacteria</taxon>
        <taxon>Pseudomonadati</taxon>
        <taxon>Thermomicrobiota</taxon>
        <taxon>Thermomicrobia</taxon>
        <taxon>Thermomicrobiales</taxon>
        <taxon>environmental samples</taxon>
    </lineage>
</organism>
<accession>A0A6J4V2C5</accession>
<dbReference type="Pfam" id="PF00528">
    <property type="entry name" value="BPD_transp_1"/>
    <property type="match status" value="1"/>
</dbReference>
<comment type="subcellular location">
    <subcellularLocation>
        <location evidence="1 7">Cell membrane</location>
        <topology evidence="1 7">Multi-pass membrane protein</topology>
    </subcellularLocation>
</comment>
<keyword evidence="3" id="KW-1003">Cell membrane</keyword>
<keyword evidence="4 7" id="KW-0812">Transmembrane</keyword>
<keyword evidence="6 7" id="KW-0472">Membrane</keyword>
<gene>
    <name evidence="9" type="ORF">AVDCRST_MAG19-2155</name>
</gene>
<keyword evidence="5 7" id="KW-1133">Transmembrane helix</keyword>
<evidence type="ECO:0000256" key="6">
    <source>
        <dbReference type="ARBA" id="ARBA00023136"/>
    </source>
</evidence>
<comment type="similarity">
    <text evidence="7">Belongs to the binding-protein-dependent transport system permease family.</text>
</comment>
<dbReference type="PANTHER" id="PTHR32243">
    <property type="entry name" value="MALTOSE TRANSPORT SYSTEM PERMEASE-RELATED"/>
    <property type="match status" value="1"/>
</dbReference>
<feature type="transmembrane region" description="Helical" evidence="7">
    <location>
        <begin position="239"/>
        <end position="260"/>
    </location>
</feature>
<name>A0A6J4V2C5_9BACT</name>
<feature type="transmembrane region" description="Helical" evidence="7">
    <location>
        <begin position="12"/>
        <end position="34"/>
    </location>
</feature>
<evidence type="ECO:0000256" key="2">
    <source>
        <dbReference type="ARBA" id="ARBA00022448"/>
    </source>
</evidence>
<dbReference type="PROSITE" id="PS50928">
    <property type="entry name" value="ABC_TM1"/>
    <property type="match status" value="1"/>
</dbReference>
<dbReference type="SUPFAM" id="SSF161098">
    <property type="entry name" value="MetI-like"/>
    <property type="match status" value="1"/>
</dbReference>
<dbReference type="GO" id="GO:0005886">
    <property type="term" value="C:plasma membrane"/>
    <property type="evidence" value="ECO:0007669"/>
    <property type="project" value="UniProtKB-SubCell"/>
</dbReference>
<evidence type="ECO:0000256" key="5">
    <source>
        <dbReference type="ARBA" id="ARBA00022989"/>
    </source>
</evidence>
<evidence type="ECO:0000313" key="9">
    <source>
        <dbReference type="EMBL" id="CAA9564800.1"/>
    </source>
</evidence>
<dbReference type="InterPro" id="IPR050901">
    <property type="entry name" value="BP-dep_ABC_trans_perm"/>
</dbReference>
<evidence type="ECO:0000259" key="8">
    <source>
        <dbReference type="PROSITE" id="PS50928"/>
    </source>
</evidence>
<feature type="transmembrane region" description="Helical" evidence="7">
    <location>
        <begin position="104"/>
        <end position="131"/>
    </location>
</feature>
<keyword evidence="2 7" id="KW-0813">Transport</keyword>
<evidence type="ECO:0000256" key="7">
    <source>
        <dbReference type="RuleBase" id="RU363032"/>
    </source>
</evidence>
<protein>
    <submittedName>
        <fullName evidence="9">Various polyols ABC transporter, permease protein 2</fullName>
    </submittedName>
</protein>
<feature type="transmembrane region" description="Helical" evidence="7">
    <location>
        <begin position="65"/>
        <end position="92"/>
    </location>
</feature>
<sequence length="277" mass="31360">MNETSWRQHLYHGLLWLIALLFFMPVLWIFLAAFKAEGLLVSWPPRWFFTPTLDNLRDVFARPGFWSYLAMSFVLSIGAVVIALVVSFLAAYSFSRYKPTGTNFIMFLLLSVRMVPATAVVVPVFLMYSAFGWSKTFHGMLLFYAMFAIPFSLWILKGFLDGVSERYDETALVNGGSRLHVIFRVVLPQVKPGLVAAFIFNIIFVWNEFLFNYLLGGKGTTMIPVLLATGVNEGGSVDWTFIASLSFIYMLPPILAIFLFQKYLLVGMTFGTVRGEV</sequence>
<evidence type="ECO:0000256" key="1">
    <source>
        <dbReference type="ARBA" id="ARBA00004651"/>
    </source>
</evidence>
<dbReference type="InterPro" id="IPR035906">
    <property type="entry name" value="MetI-like_sf"/>
</dbReference>